<evidence type="ECO:0000256" key="6">
    <source>
        <dbReference type="ARBA" id="ARBA00023128"/>
    </source>
</evidence>
<evidence type="ECO:0000256" key="5">
    <source>
        <dbReference type="ARBA" id="ARBA00023010"/>
    </source>
</evidence>
<dbReference type="OrthoDB" id="7481291at2759"/>
<gene>
    <name evidence="9" type="ORF">M0811_12546</name>
</gene>
<dbReference type="GO" id="GO:0045041">
    <property type="term" value="P:protein import into mitochondrial intermembrane space"/>
    <property type="evidence" value="ECO:0007669"/>
    <property type="project" value="InterPro"/>
</dbReference>
<keyword evidence="6" id="KW-0496">Mitochondrion</keyword>
<evidence type="ECO:0000256" key="4">
    <source>
        <dbReference type="ARBA" id="ARBA00023002"/>
    </source>
</evidence>
<keyword evidence="5" id="KW-0811">Translocation</keyword>
<evidence type="ECO:0008006" key="11">
    <source>
        <dbReference type="Google" id="ProtNLM"/>
    </source>
</evidence>
<evidence type="ECO:0000256" key="2">
    <source>
        <dbReference type="ARBA" id="ARBA00022448"/>
    </source>
</evidence>
<dbReference type="Gene3D" id="1.10.287.2900">
    <property type="match status" value="1"/>
</dbReference>
<comment type="caution">
    <text evidence="9">The sequence shown here is derived from an EMBL/GenBank/DDBJ whole genome shotgun (WGS) entry which is preliminary data.</text>
</comment>
<evidence type="ECO:0000256" key="8">
    <source>
        <dbReference type="ARBA" id="ARBA00023284"/>
    </source>
</evidence>
<accession>A0A9Q0LBG8</accession>
<evidence type="ECO:0000313" key="10">
    <source>
        <dbReference type="Proteomes" id="UP001149090"/>
    </source>
</evidence>
<keyword evidence="7" id="KW-1015">Disulfide bond</keyword>
<dbReference type="AlphaFoldDB" id="A0A9Q0LBG8"/>
<comment type="subcellular location">
    <subcellularLocation>
        <location evidence="1">Mitochondrion</location>
    </subcellularLocation>
</comment>
<proteinExistence type="predicted"/>
<dbReference type="EMBL" id="JAPDFW010000119">
    <property type="protein sequence ID" value="KAJ5068210.1"/>
    <property type="molecule type" value="Genomic_DNA"/>
</dbReference>
<keyword evidence="3" id="KW-0653">Protein transport</keyword>
<evidence type="ECO:0000256" key="1">
    <source>
        <dbReference type="ARBA" id="ARBA00004173"/>
    </source>
</evidence>
<evidence type="ECO:0000256" key="3">
    <source>
        <dbReference type="ARBA" id="ARBA00022927"/>
    </source>
</evidence>
<keyword evidence="8" id="KW-0676">Redox-active center</keyword>
<evidence type="ECO:0000256" key="7">
    <source>
        <dbReference type="ARBA" id="ARBA00023157"/>
    </source>
</evidence>
<dbReference type="PANTHER" id="PTHR21622:SF0">
    <property type="entry name" value="COILED-COIL-HELIX-COILED-COIL-HELIX DOMAIN CONTAINING 4"/>
    <property type="match status" value="1"/>
</dbReference>
<keyword evidence="4" id="KW-0560">Oxidoreductase</keyword>
<keyword evidence="2" id="KW-0813">Transport</keyword>
<dbReference type="GO" id="GO:0005758">
    <property type="term" value="C:mitochondrial intermembrane space"/>
    <property type="evidence" value="ECO:0007669"/>
    <property type="project" value="TreeGrafter"/>
</dbReference>
<name>A0A9Q0LBG8_ANAIG</name>
<dbReference type="GO" id="GO:0015035">
    <property type="term" value="F:protein-disulfide reductase activity"/>
    <property type="evidence" value="ECO:0007669"/>
    <property type="project" value="InterPro"/>
</dbReference>
<keyword evidence="10" id="KW-1185">Reference proteome</keyword>
<dbReference type="Proteomes" id="UP001149090">
    <property type="component" value="Unassembled WGS sequence"/>
</dbReference>
<organism evidence="9 10">
    <name type="scientific">Anaeramoeba ignava</name>
    <name type="common">Anaerobic marine amoeba</name>
    <dbReference type="NCBI Taxonomy" id="1746090"/>
    <lineage>
        <taxon>Eukaryota</taxon>
        <taxon>Metamonada</taxon>
        <taxon>Anaeramoebidae</taxon>
        <taxon>Anaeramoeba</taxon>
    </lineage>
</organism>
<sequence length="80" mass="9428">MSFLFLKLFTKPQEMEIDWDCPCVKYLTEGPCGKIFKQSFECYTKSHSKPKGKECIDLFINLQTCLTKNASYYEKKKKNL</sequence>
<dbReference type="PANTHER" id="PTHR21622">
    <property type="entry name" value="COILED-COIL-HELIX-COILED-COIL-HELIX DOMAIN CONTAINING 4"/>
    <property type="match status" value="1"/>
</dbReference>
<evidence type="ECO:0000313" key="9">
    <source>
        <dbReference type="EMBL" id="KAJ5068210.1"/>
    </source>
</evidence>
<protein>
    <recommendedName>
        <fullName evidence="11">Mitochondrial intermembrane space import and assembly protein 40</fullName>
    </recommendedName>
</protein>
<dbReference type="InterPro" id="IPR039289">
    <property type="entry name" value="CHCHD4"/>
</dbReference>
<reference evidence="9" key="1">
    <citation type="submission" date="2022-10" db="EMBL/GenBank/DDBJ databases">
        <title>Novel sulphate-reducing endosymbionts in the free-living metamonad Anaeramoeba.</title>
        <authorList>
            <person name="Jerlstrom-Hultqvist J."/>
            <person name="Cepicka I."/>
            <person name="Gallot-Lavallee L."/>
            <person name="Salas-Leiva D."/>
            <person name="Curtis B.A."/>
            <person name="Zahonova K."/>
            <person name="Pipaliya S."/>
            <person name="Dacks J."/>
            <person name="Roger A.J."/>
        </authorList>
    </citation>
    <scope>NUCLEOTIDE SEQUENCE</scope>
    <source>
        <strain evidence="9">BMAN</strain>
    </source>
</reference>